<dbReference type="Proteomes" id="UP000724584">
    <property type="component" value="Unassembled WGS sequence"/>
</dbReference>
<name>A0ACB7P185_9PEZI</name>
<gene>
    <name evidence="1" type="ORF">F5144DRAFT_395133</name>
</gene>
<reference evidence="1 2" key="1">
    <citation type="journal article" date="2021" name="Nat. Commun.">
        <title>Genetic determinants of endophytism in the Arabidopsis root mycobiome.</title>
        <authorList>
            <person name="Mesny F."/>
            <person name="Miyauchi S."/>
            <person name="Thiergart T."/>
            <person name="Pickel B."/>
            <person name="Atanasova L."/>
            <person name="Karlsson M."/>
            <person name="Huettel B."/>
            <person name="Barry K.W."/>
            <person name="Haridas S."/>
            <person name="Chen C."/>
            <person name="Bauer D."/>
            <person name="Andreopoulos W."/>
            <person name="Pangilinan J."/>
            <person name="LaButti K."/>
            <person name="Riley R."/>
            <person name="Lipzen A."/>
            <person name="Clum A."/>
            <person name="Drula E."/>
            <person name="Henrissat B."/>
            <person name="Kohler A."/>
            <person name="Grigoriev I.V."/>
            <person name="Martin F.M."/>
            <person name="Hacquard S."/>
        </authorList>
    </citation>
    <scope>NUCLEOTIDE SEQUENCE [LARGE SCALE GENOMIC DNA]</scope>
    <source>
        <strain evidence="1 2">MPI-SDFR-AT-0079</strain>
    </source>
</reference>
<accession>A0ACB7P185</accession>
<organism evidence="1 2">
    <name type="scientific">Chaetomium tenue</name>
    <dbReference type="NCBI Taxonomy" id="1854479"/>
    <lineage>
        <taxon>Eukaryota</taxon>
        <taxon>Fungi</taxon>
        <taxon>Dikarya</taxon>
        <taxon>Ascomycota</taxon>
        <taxon>Pezizomycotina</taxon>
        <taxon>Sordariomycetes</taxon>
        <taxon>Sordariomycetidae</taxon>
        <taxon>Sordariales</taxon>
        <taxon>Chaetomiaceae</taxon>
        <taxon>Chaetomium</taxon>
    </lineage>
</organism>
<protein>
    <submittedName>
        <fullName evidence="1">Uncharacterized protein</fullName>
    </submittedName>
</protein>
<comment type="caution">
    <text evidence="1">The sequence shown here is derived from an EMBL/GenBank/DDBJ whole genome shotgun (WGS) entry which is preliminary data.</text>
</comment>
<proteinExistence type="predicted"/>
<evidence type="ECO:0000313" key="2">
    <source>
        <dbReference type="Proteomes" id="UP000724584"/>
    </source>
</evidence>
<sequence>MTSICNYSHPELQIFDGLERRGAGVLFPYSPEFYELASGLYGPGSILAWHFLVASVAFHWLYGPRDAQGHTRPGMSTDLLAVVAYPVFAATDLLVQAIRMVGTEHRALALFCLRHPAAALEGLGEFDHTPLSLADIPPDVVSLGQRVVEMTGPLAVSYVFADVCFVLAIFVVSPGPAEKVPWRPTAAAKVYVLAGYAYVALALVIFHMSLGSLGISTVIFIYEAAQPFLLALMIGTGVVFGGSSVVLLISCIIGLVRRDRAMVVEYTQHLGWCLVASIAPTVLTAIVVTSRAFLIPDLAVTIDERDQLAALIAGVVALAYTMYKTFWPRERLETEEETGVEEMQGLTVVDDDGAEPEANGSAQRRTFQRKERTAYDDRIASPGRSITF</sequence>
<evidence type="ECO:0000313" key="1">
    <source>
        <dbReference type="EMBL" id="KAH6617551.1"/>
    </source>
</evidence>
<dbReference type="EMBL" id="JAGIZQ010000007">
    <property type="protein sequence ID" value="KAH6617551.1"/>
    <property type="molecule type" value="Genomic_DNA"/>
</dbReference>
<keyword evidence="2" id="KW-1185">Reference proteome</keyword>